<feature type="region of interest" description="Disordered" evidence="1">
    <location>
        <begin position="396"/>
        <end position="440"/>
    </location>
</feature>
<protein>
    <submittedName>
        <fullName evidence="3">GDP/GTP exchange factor for ARF</fullName>
    </submittedName>
</protein>
<dbReference type="Gene3D" id="1.10.1000.11">
    <property type="entry name" value="Arf Nucleotide-binding Site Opener,domain 2"/>
    <property type="match status" value="1"/>
</dbReference>
<feature type="region of interest" description="Disordered" evidence="1">
    <location>
        <begin position="296"/>
        <end position="346"/>
    </location>
</feature>
<dbReference type="EMBL" id="JADGJQ010000118">
    <property type="protein sequence ID" value="KAJ3168689.1"/>
    <property type="molecule type" value="Genomic_DNA"/>
</dbReference>
<name>A0AAD5XNK3_9FUNG</name>
<dbReference type="Gene3D" id="1.10.220.20">
    <property type="match status" value="1"/>
</dbReference>
<gene>
    <name evidence="3" type="primary">GEA2</name>
    <name evidence="3" type="ORF">HDU87_000974</name>
</gene>
<keyword evidence="4" id="KW-1185">Reference proteome</keyword>
<feature type="region of interest" description="Disordered" evidence="1">
    <location>
        <begin position="1787"/>
        <end position="1869"/>
    </location>
</feature>
<dbReference type="Proteomes" id="UP001212152">
    <property type="component" value="Unassembled WGS sequence"/>
</dbReference>
<dbReference type="GO" id="GO:0032012">
    <property type="term" value="P:regulation of ARF protein signal transduction"/>
    <property type="evidence" value="ECO:0007669"/>
    <property type="project" value="InterPro"/>
</dbReference>
<dbReference type="Pfam" id="PF12783">
    <property type="entry name" value="Sec7-like_HUS"/>
    <property type="match status" value="1"/>
</dbReference>
<dbReference type="GO" id="GO:0005794">
    <property type="term" value="C:Golgi apparatus"/>
    <property type="evidence" value="ECO:0007669"/>
    <property type="project" value="UniProtKB-ARBA"/>
</dbReference>
<feature type="compositionally biased region" description="Polar residues" evidence="1">
    <location>
        <begin position="403"/>
        <end position="413"/>
    </location>
</feature>
<dbReference type="InterPro" id="IPR032691">
    <property type="entry name" value="Mon2/Sec7/BIG1-like_HUS"/>
</dbReference>
<feature type="compositionally biased region" description="Low complexity" evidence="1">
    <location>
        <begin position="520"/>
        <end position="545"/>
    </location>
</feature>
<feature type="compositionally biased region" description="Basic and acidic residues" evidence="1">
    <location>
        <begin position="1315"/>
        <end position="1325"/>
    </location>
</feature>
<dbReference type="InterPro" id="IPR035999">
    <property type="entry name" value="Sec7_dom_sf"/>
</dbReference>
<feature type="domain" description="SEC7" evidence="2">
    <location>
        <begin position="815"/>
        <end position="1009"/>
    </location>
</feature>
<dbReference type="Pfam" id="PF01369">
    <property type="entry name" value="Sec7"/>
    <property type="match status" value="1"/>
</dbReference>
<dbReference type="GO" id="GO:0016192">
    <property type="term" value="P:vesicle-mediated transport"/>
    <property type="evidence" value="ECO:0007669"/>
    <property type="project" value="UniProtKB-ARBA"/>
</dbReference>
<evidence type="ECO:0000256" key="1">
    <source>
        <dbReference type="SAM" id="MobiDB-lite"/>
    </source>
</evidence>
<reference evidence="3" key="1">
    <citation type="submission" date="2020-05" db="EMBL/GenBank/DDBJ databases">
        <title>Phylogenomic resolution of chytrid fungi.</title>
        <authorList>
            <person name="Stajich J.E."/>
            <person name="Amses K."/>
            <person name="Simmons R."/>
            <person name="Seto K."/>
            <person name="Myers J."/>
            <person name="Bonds A."/>
            <person name="Quandt C.A."/>
            <person name="Barry K."/>
            <person name="Liu P."/>
            <person name="Grigoriev I."/>
            <person name="Longcore J.E."/>
            <person name="James T.Y."/>
        </authorList>
    </citation>
    <scope>NUCLEOTIDE SEQUENCE</scope>
    <source>
        <strain evidence="3">JEL0379</strain>
    </source>
</reference>
<dbReference type="SUPFAM" id="SSF48425">
    <property type="entry name" value="Sec7 domain"/>
    <property type="match status" value="1"/>
</dbReference>
<comment type="caution">
    <text evidence="3">The sequence shown here is derived from an EMBL/GenBank/DDBJ whole genome shotgun (WGS) entry which is preliminary data.</text>
</comment>
<evidence type="ECO:0000313" key="3">
    <source>
        <dbReference type="EMBL" id="KAJ3168689.1"/>
    </source>
</evidence>
<feature type="region of interest" description="Disordered" evidence="1">
    <location>
        <begin position="520"/>
        <end position="574"/>
    </location>
</feature>
<evidence type="ECO:0000259" key="2">
    <source>
        <dbReference type="PROSITE" id="PS50190"/>
    </source>
</evidence>
<organism evidence="3 4">
    <name type="scientific">Geranomyces variabilis</name>
    <dbReference type="NCBI Taxonomy" id="109894"/>
    <lineage>
        <taxon>Eukaryota</taxon>
        <taxon>Fungi</taxon>
        <taxon>Fungi incertae sedis</taxon>
        <taxon>Chytridiomycota</taxon>
        <taxon>Chytridiomycota incertae sedis</taxon>
        <taxon>Chytridiomycetes</taxon>
        <taxon>Spizellomycetales</taxon>
        <taxon>Powellomycetaceae</taxon>
        <taxon>Geranomyces</taxon>
    </lineage>
</organism>
<dbReference type="Pfam" id="PF23325">
    <property type="entry name" value="TPR_28"/>
    <property type="match status" value="1"/>
</dbReference>
<sequence>MSTSSCVYRLGGQRIPSGQRTLDGSFAYQPSRKPRPELDWRYIVQNEIVTVTNALRKNQRWSAPFERGGRRADTSSASQYDFCQENVNHGYASLDAVLEFTRGAGKDDRGVMATVEENHLLHGFAALRAKLTLLHALRDLDPLDLLEPFLQVIRSPDTTGPMTGAALTSVEKFISYRVLDPMHPGLPLATSALTDAVVRCRFEATDAVADEAVLAKILGLLRVILTSEIGQKTLHDKGICEMVEVAFGMIFQGRVNELLRKSAEQTLVALVQALFERLTVIVRAKEHEQNMRSIDANPKSRAPIPGSKEHRPECVSRRKSGADISLINDTHETPTSPSIQMFDPATDAPRDVNVISVAGIPQSTPDDVEDSGEAPHIVLSRNEHILPDGGIHTVRQEHGHSRSVASAQPTSLESDAKEPAGQPSRPTAPEPTRTMAPPDAAPMQPFGLPAILEMLRVLVTLIDPRNRQHTDSMHRTVALSLLHAGLEVGGKSLGVLIGWQLHGADRKPRFAVGSDSAASSTTSIAENDAPASPTASSAAVPVSEVNRLTSASPTRGLLSDEPATTMPLDDGIDSHEDAEDRAVLMARELVLNELCKFLFRLLENSAAVTATMPSTTSTNILSLSLQCVVRLLQTCIQHLKQQQEWFLQWIIERLDSGVATWDTEDWEKRDMTKDSMQRGNGAPPQRGLPVSGEMRELILDAIAQLCQMPNFAVELYINYDCDMDRRSHLYEELVTSLAKHSFPDLTPGGPVTTFSHQALCFDSLLMLLHHMVARTARTRSGPSSSVNGVSSGYQTPSFDALTDAVSRVQPSAPDILRYNKKRKRVLIEGCDRFNKDPKDGLKFLQENGFLPDPIDPASLARFIKGNANLSKRVLGEYLAKPKHVDVLQALVRLMDFGNSSFDEALRMLLESFRLPGESQQIERILEVFASAYYEAMQIKGDTELENVNAVFVLAYAVILLNTDQHNKQVKHKMTLDQFKRNLRGVNSEKGDKDFSPDFLKHIYMRIKEDEIVLPEEQDGDLGFDYHWKELMKRADHSSPMLRFSKSAYDKDMLVIVWSPVLAALSYAFDNAEDNLTLQKAIVGYHHCATIAAYHEIPDMFDNIVVSLAKMTGLLTESRQLPPECATIEEKRNRSNAFVDPWCADIGRNYRGQVAAVLLFSLVDEYGTTLTKGWRWVVACVRNMFLHGVLPDDLMQANDFIRGAIIIPRVPDIASPSGNANRAPAHKREAGLFSTFANFLSISSNSAGDWTDYDATPEELSSQRKALACGAACKISLLLSDTRFLEERTLLFLIDSLMQASLAHDDRGPTQFESPKSSKDTEEKSALLEAGQPSPTPIKYDASAVFLLELIAGIAIHNRDRIASLWPKIFAHIQGIVLNAAPQNAVILERAVVNLFWLIIRVGHKDDMLVKLIDALALFGAQPQDLFNSIAPQLMAGVTATLKSDPSLIKRTKKWDGILALLARASTVPSASRLSFEATTLLISDGSEVSCVNAETFGECVDLLIGFAAAARVSVQPQQQQPVAIMPTGSASPRTRSVSSPLAGVAQGSAPSSPTFRSHANQAAIDQALRALEMLFRLHYKIPAMVQEADMKMNRAFYEFWLPVLSGLSQQAYHPSREVRQLALTHLQRALLSPQLETGCGPVSPQIWADCFENVLFPMLEELVRPEMTRLDPAAMDETRMRAAALLCKVFLQYFGRVAELPELGALWGRILEFMRRYMTAGGPEYLREAVIESLKNMLLVMSTQGIFQPPSQEHGGHYVEPNLWGPTWDYIDSFLPELRAELFPPVSAAQPAPSDNDGDSQLPSPQPMQMHAKPGEAVDWSSHVPGPPHQQQQHRQQQSRTASGGWALNPPPVTEVDVEDGTIILQDEM</sequence>
<dbReference type="SMART" id="SM00222">
    <property type="entry name" value="Sec7"/>
    <property type="match status" value="1"/>
</dbReference>
<proteinExistence type="predicted"/>
<dbReference type="SUPFAM" id="SSF48371">
    <property type="entry name" value="ARM repeat"/>
    <property type="match status" value="1"/>
</dbReference>
<dbReference type="GO" id="GO:0005085">
    <property type="term" value="F:guanyl-nucleotide exchange factor activity"/>
    <property type="evidence" value="ECO:0007669"/>
    <property type="project" value="InterPro"/>
</dbReference>
<dbReference type="PROSITE" id="PS50190">
    <property type="entry name" value="SEC7"/>
    <property type="match status" value="1"/>
</dbReference>
<dbReference type="CDD" id="cd00171">
    <property type="entry name" value="Sec7"/>
    <property type="match status" value="1"/>
</dbReference>
<evidence type="ECO:0000313" key="4">
    <source>
        <dbReference type="Proteomes" id="UP001212152"/>
    </source>
</evidence>
<dbReference type="InterPro" id="IPR016024">
    <property type="entry name" value="ARM-type_fold"/>
</dbReference>
<dbReference type="PANTHER" id="PTHR10663">
    <property type="entry name" value="GUANYL-NUCLEOTIDE EXCHANGE FACTOR"/>
    <property type="match status" value="1"/>
</dbReference>
<feature type="compositionally biased region" description="Low complexity" evidence="1">
    <location>
        <begin position="1821"/>
        <end position="1839"/>
    </location>
</feature>
<dbReference type="InterPro" id="IPR000904">
    <property type="entry name" value="Sec7_dom"/>
</dbReference>
<dbReference type="InterPro" id="IPR056604">
    <property type="entry name" value="GBF1-like_TPR"/>
</dbReference>
<feature type="region of interest" description="Disordered" evidence="1">
    <location>
        <begin position="1304"/>
        <end position="1332"/>
    </location>
</feature>
<accession>A0AAD5XNK3</accession>
<dbReference type="InterPro" id="IPR023394">
    <property type="entry name" value="Sec7_C_sf"/>
</dbReference>
<dbReference type="PANTHER" id="PTHR10663:SF388">
    <property type="entry name" value="GOLGI-SPECIFIC BREFELDIN A-RESISTANCE GUANINE NUCLEOTIDE EXCHANGE FACTOR 1"/>
    <property type="match status" value="1"/>
</dbReference>
<feature type="compositionally biased region" description="Basic and acidic residues" evidence="1">
    <location>
        <begin position="307"/>
        <end position="316"/>
    </location>
</feature>